<dbReference type="PANTHER" id="PTHR42981">
    <property type="entry name" value="PYRUVATE DEHYDROGENASE [UBIQUINONE]"/>
    <property type="match status" value="1"/>
</dbReference>
<gene>
    <name evidence="2" type="primary">poxB</name>
    <name evidence="2" type="ORF">NCTC10815_01228</name>
</gene>
<keyword evidence="2" id="KW-0670">Pyruvate</keyword>
<evidence type="ECO:0000313" key="2">
    <source>
        <dbReference type="EMBL" id="STY43919.1"/>
    </source>
</evidence>
<organism evidence="2 3">
    <name type="scientific">Listeria grayi</name>
    <name type="common">Listeria murrayi</name>
    <dbReference type="NCBI Taxonomy" id="1641"/>
    <lineage>
        <taxon>Bacteria</taxon>
        <taxon>Bacillati</taxon>
        <taxon>Bacillota</taxon>
        <taxon>Bacilli</taxon>
        <taxon>Bacillales</taxon>
        <taxon>Listeriaceae</taxon>
        <taxon>Listeria</taxon>
    </lineage>
</organism>
<proteinExistence type="predicted"/>
<dbReference type="Pfam" id="PF02775">
    <property type="entry name" value="TPP_enzyme_C"/>
    <property type="match status" value="1"/>
</dbReference>
<protein>
    <submittedName>
        <fullName evidence="2">Pyruvate dehydrogenase [ubiquinone]</fullName>
        <ecNumber evidence="2">1.2.5.1</ecNumber>
    </submittedName>
</protein>
<dbReference type="GO" id="GO:0030976">
    <property type="term" value="F:thiamine pyrophosphate binding"/>
    <property type="evidence" value="ECO:0007669"/>
    <property type="project" value="InterPro"/>
</dbReference>
<dbReference type="InterPro" id="IPR011766">
    <property type="entry name" value="TPP_enzyme_TPP-bd"/>
</dbReference>
<keyword evidence="2" id="KW-0560">Oxidoreductase</keyword>
<keyword evidence="2" id="KW-0830">Ubiquinone</keyword>
<dbReference type="GO" id="GO:0052737">
    <property type="term" value="F:pyruvate dehydrogenase (quinone) activity"/>
    <property type="evidence" value="ECO:0007669"/>
    <property type="project" value="UniProtKB-EC"/>
</dbReference>
<dbReference type="Proteomes" id="UP000254879">
    <property type="component" value="Unassembled WGS sequence"/>
</dbReference>
<sequence length="148" mass="16309">MISIIGDGGFSMVMQDFATAVGEKLPMILVILNNRQLSFIKYEQQAAGELNYAIDLPNIDYAMFAEACGGKGIKVDKYEDLDQAMQTAQTADVPVILDVAVDTDAAPLPGKIIMDEALGYSKFEVRSVLEDKKFAKMPPLKTIIRRFL</sequence>
<dbReference type="PANTHER" id="PTHR42981:SF2">
    <property type="entry name" value="PYRUVATE DEHYDROGENASE [UBIQUINONE]"/>
    <property type="match status" value="1"/>
</dbReference>
<dbReference type="EC" id="1.2.5.1" evidence="2"/>
<dbReference type="AlphaFoldDB" id="A0A378MC20"/>
<dbReference type="EMBL" id="UGPG01000001">
    <property type="protein sequence ID" value="STY43919.1"/>
    <property type="molecule type" value="Genomic_DNA"/>
</dbReference>
<dbReference type="InterPro" id="IPR029061">
    <property type="entry name" value="THDP-binding"/>
</dbReference>
<dbReference type="InterPro" id="IPR047211">
    <property type="entry name" value="POXB-like"/>
</dbReference>
<evidence type="ECO:0000259" key="1">
    <source>
        <dbReference type="Pfam" id="PF02775"/>
    </source>
</evidence>
<evidence type="ECO:0000313" key="3">
    <source>
        <dbReference type="Proteomes" id="UP000254879"/>
    </source>
</evidence>
<feature type="domain" description="Thiamine pyrophosphate enzyme TPP-binding" evidence="1">
    <location>
        <begin position="2"/>
        <end position="99"/>
    </location>
</feature>
<dbReference type="Gene3D" id="3.40.50.970">
    <property type="match status" value="1"/>
</dbReference>
<name>A0A378MC20_LISGR</name>
<accession>A0A378MC20</accession>
<dbReference type="SUPFAM" id="SSF52518">
    <property type="entry name" value="Thiamin diphosphate-binding fold (THDP-binding)"/>
    <property type="match status" value="1"/>
</dbReference>
<reference evidence="2 3" key="1">
    <citation type="submission" date="2018-06" db="EMBL/GenBank/DDBJ databases">
        <authorList>
            <consortium name="Pathogen Informatics"/>
            <person name="Doyle S."/>
        </authorList>
    </citation>
    <scope>NUCLEOTIDE SEQUENCE [LARGE SCALE GENOMIC DNA]</scope>
    <source>
        <strain evidence="3">NCTC 10815</strain>
    </source>
</reference>